<proteinExistence type="predicted"/>
<dbReference type="InParanoid" id="A0A163AVQ7"/>
<dbReference type="SMART" id="SM00320">
    <property type="entry name" value="WD40"/>
    <property type="match status" value="4"/>
</dbReference>
<dbReference type="Pfam" id="PF00400">
    <property type="entry name" value="WD40"/>
    <property type="match status" value="1"/>
</dbReference>
<sequence length="322" mass="34916">MQDILTLITKNVSFTPYDVAWIPASTRVCAIGTTERATGKIAIYTIQDNMLFLANETETDTAIRCGTLGAADAHTRQLATGDFEGQLQLWDTQRMEIPVASVKAHDTLINAIDGAGGVISPGGARELVTGGRDGFVKVWDTREPTKPVFTVRPHQETSPQDVWCVAFGNIDNGTQRLVAVGYANGDIKLFDLTASKYIWETHVNEGVCSIEFSTTPWDQLTVSTLGGLYVLRLSTGKSTKLNTPVDVTFWSACHCPQVPDLLAVAGGDGELRLWKGGENSPAATTSVSKHPIVSLDWNRDKKGLFVCSSFDQTLRLGLVRGI</sequence>
<dbReference type="InterPro" id="IPR015943">
    <property type="entry name" value="WD40/YVTN_repeat-like_dom_sf"/>
</dbReference>
<evidence type="ECO:0000256" key="3">
    <source>
        <dbReference type="PROSITE-ProRule" id="PRU00221"/>
    </source>
</evidence>
<protein>
    <submittedName>
        <fullName evidence="4">Uncharacterized protein</fullName>
    </submittedName>
</protein>
<dbReference type="Gene3D" id="2.130.10.10">
    <property type="entry name" value="YVTN repeat-like/Quinoprotein amine dehydrogenase"/>
    <property type="match status" value="1"/>
</dbReference>
<feature type="repeat" description="WD" evidence="3">
    <location>
        <begin position="127"/>
        <end position="142"/>
    </location>
</feature>
<dbReference type="GeneID" id="28989079"/>
<dbReference type="PROSITE" id="PS50082">
    <property type="entry name" value="WD_REPEATS_2"/>
    <property type="match status" value="1"/>
</dbReference>
<dbReference type="InterPro" id="IPR036322">
    <property type="entry name" value="WD40_repeat_dom_sf"/>
</dbReference>
<gene>
    <name evidence="4" type="ORF">PHYBLDRAFT_110598</name>
</gene>
<reference evidence="5" key="1">
    <citation type="submission" date="2015-06" db="EMBL/GenBank/DDBJ databases">
        <title>Expansion of signal transduction pathways in fungi by whole-genome duplication.</title>
        <authorList>
            <consortium name="DOE Joint Genome Institute"/>
            <person name="Corrochano L.M."/>
            <person name="Kuo A."/>
            <person name="Marcet-Houben M."/>
            <person name="Polaino S."/>
            <person name="Salamov A."/>
            <person name="Villalobos J.M."/>
            <person name="Alvarez M.I."/>
            <person name="Avalos J."/>
            <person name="Benito E.P."/>
            <person name="Benoit I."/>
            <person name="Burger G."/>
            <person name="Camino L.P."/>
            <person name="Canovas D."/>
            <person name="Cerda-Olmedo E."/>
            <person name="Cheng J.-F."/>
            <person name="Dominguez A."/>
            <person name="Elias M."/>
            <person name="Eslava A.P."/>
            <person name="Glaser F."/>
            <person name="Grimwood J."/>
            <person name="Gutierrez G."/>
            <person name="Heitman J."/>
            <person name="Henrissat B."/>
            <person name="Iturriaga E.A."/>
            <person name="Lang B.F."/>
            <person name="Lavin J.L."/>
            <person name="Lee S."/>
            <person name="Li W."/>
            <person name="Lindquist E."/>
            <person name="Lopez-Garcia S."/>
            <person name="Luque E.M."/>
            <person name="Marcos A.T."/>
            <person name="Martin J."/>
            <person name="McCluskey K."/>
            <person name="Medina H.R."/>
            <person name="Miralles-Duran A."/>
            <person name="Miyazaki A."/>
            <person name="Munoz-Torres E."/>
            <person name="Oguiza J.A."/>
            <person name="Ohm R."/>
            <person name="Olmedo M."/>
            <person name="Orejas M."/>
            <person name="Ortiz-Castellanos L."/>
            <person name="Pisabarro A.G."/>
            <person name="Rodriguez-Romero J."/>
            <person name="Ruiz-Herrera J."/>
            <person name="Ruiz-Vazquez R."/>
            <person name="Sanz C."/>
            <person name="Schackwitz W."/>
            <person name="Schmutz J."/>
            <person name="Shahriari M."/>
            <person name="Shelest E."/>
            <person name="Silva-Franco F."/>
            <person name="Soanes D."/>
            <person name="Syed K."/>
            <person name="Tagua V.G."/>
            <person name="Talbot N.J."/>
            <person name="Thon M."/>
            <person name="De vries R.P."/>
            <person name="Wiebenga A."/>
            <person name="Yadav J.S."/>
            <person name="Braun E.L."/>
            <person name="Baker S."/>
            <person name="Garre V."/>
            <person name="Horwitz B."/>
            <person name="Torres-Martinez S."/>
            <person name="Idnurm A."/>
            <person name="Herrera-Estrella A."/>
            <person name="Gabaldon T."/>
            <person name="Grigoriev I.V."/>
        </authorList>
    </citation>
    <scope>NUCLEOTIDE SEQUENCE [LARGE SCALE GENOMIC DNA]</scope>
    <source>
        <strain evidence="5">NRRL 1555(-)</strain>
    </source>
</reference>
<evidence type="ECO:0000256" key="2">
    <source>
        <dbReference type="ARBA" id="ARBA00022737"/>
    </source>
</evidence>
<dbReference type="Proteomes" id="UP000077315">
    <property type="component" value="Unassembled WGS sequence"/>
</dbReference>
<evidence type="ECO:0000313" key="5">
    <source>
        <dbReference type="Proteomes" id="UP000077315"/>
    </source>
</evidence>
<keyword evidence="1 3" id="KW-0853">WD repeat</keyword>
<dbReference type="SUPFAM" id="SSF50978">
    <property type="entry name" value="WD40 repeat-like"/>
    <property type="match status" value="1"/>
</dbReference>
<dbReference type="VEuPathDB" id="FungiDB:PHYBLDRAFT_110598"/>
<dbReference type="InterPro" id="IPR001680">
    <property type="entry name" value="WD40_rpt"/>
</dbReference>
<keyword evidence="5" id="KW-1185">Reference proteome</keyword>
<organism evidence="4 5">
    <name type="scientific">Phycomyces blakesleeanus (strain ATCC 8743b / DSM 1359 / FGSC 10004 / NBRC 33097 / NRRL 1555)</name>
    <dbReference type="NCBI Taxonomy" id="763407"/>
    <lineage>
        <taxon>Eukaryota</taxon>
        <taxon>Fungi</taxon>
        <taxon>Fungi incertae sedis</taxon>
        <taxon>Mucoromycota</taxon>
        <taxon>Mucoromycotina</taxon>
        <taxon>Mucoromycetes</taxon>
        <taxon>Mucorales</taxon>
        <taxon>Phycomycetaceae</taxon>
        <taxon>Phycomyces</taxon>
    </lineage>
</organism>
<accession>A0A163AVQ7</accession>
<evidence type="ECO:0000256" key="1">
    <source>
        <dbReference type="ARBA" id="ARBA00022574"/>
    </source>
</evidence>
<dbReference type="PANTHER" id="PTHR10971">
    <property type="entry name" value="MRNA EXPORT FACTOR AND BUB3"/>
    <property type="match status" value="1"/>
</dbReference>
<dbReference type="EMBL" id="KV440976">
    <property type="protein sequence ID" value="OAD76141.1"/>
    <property type="molecule type" value="Genomic_DNA"/>
</dbReference>
<dbReference type="OrthoDB" id="427795at2759"/>
<dbReference type="STRING" id="763407.A0A163AVQ7"/>
<name>A0A163AVQ7_PHYB8</name>
<dbReference type="RefSeq" id="XP_018294181.1">
    <property type="nucleotide sequence ID" value="XM_018428173.1"/>
</dbReference>
<keyword evidence="2" id="KW-0677">Repeat</keyword>
<dbReference type="InterPro" id="IPR019775">
    <property type="entry name" value="WD40_repeat_CS"/>
</dbReference>
<dbReference type="AlphaFoldDB" id="A0A163AVQ7"/>
<dbReference type="PROSITE" id="PS00678">
    <property type="entry name" value="WD_REPEATS_1"/>
    <property type="match status" value="1"/>
</dbReference>
<evidence type="ECO:0000313" key="4">
    <source>
        <dbReference type="EMBL" id="OAD76141.1"/>
    </source>
</evidence>